<dbReference type="GO" id="GO:0016020">
    <property type="term" value="C:membrane"/>
    <property type="evidence" value="ECO:0007669"/>
    <property type="project" value="TreeGrafter"/>
</dbReference>
<dbReference type="Proteomes" id="UP001457282">
    <property type="component" value="Unassembled WGS sequence"/>
</dbReference>
<keyword evidence="2" id="KW-1185">Reference proteome</keyword>
<dbReference type="AlphaFoldDB" id="A0AAW1YPR4"/>
<comment type="caution">
    <text evidence="1">The sequence shown here is derived from an EMBL/GenBank/DDBJ whole genome shotgun (WGS) entry which is preliminary data.</text>
</comment>
<sequence>MFTGRRPTDELFKDGFNLHNFVRMAIPGSIIQIVDPTLLATLEEMAPATTEHEVNYINEIEADEENMDYENLSKTNTYVWKCILPILKIGLSCSEASPRNRMSMEEVHRDLHHIQNAYIGVENCRRETNKN</sequence>
<dbReference type="PANTHER" id="PTHR48055:SF55">
    <property type="entry name" value="PROTEIN KINASE DOMAIN-CONTAINING PROTEIN"/>
    <property type="match status" value="1"/>
</dbReference>
<organism evidence="1 2">
    <name type="scientific">Rubus argutus</name>
    <name type="common">Southern blackberry</name>
    <dbReference type="NCBI Taxonomy" id="59490"/>
    <lineage>
        <taxon>Eukaryota</taxon>
        <taxon>Viridiplantae</taxon>
        <taxon>Streptophyta</taxon>
        <taxon>Embryophyta</taxon>
        <taxon>Tracheophyta</taxon>
        <taxon>Spermatophyta</taxon>
        <taxon>Magnoliopsida</taxon>
        <taxon>eudicotyledons</taxon>
        <taxon>Gunneridae</taxon>
        <taxon>Pentapetalae</taxon>
        <taxon>rosids</taxon>
        <taxon>fabids</taxon>
        <taxon>Rosales</taxon>
        <taxon>Rosaceae</taxon>
        <taxon>Rosoideae</taxon>
        <taxon>Rosoideae incertae sedis</taxon>
        <taxon>Rubus</taxon>
    </lineage>
</organism>
<evidence type="ECO:0000313" key="2">
    <source>
        <dbReference type="Proteomes" id="UP001457282"/>
    </source>
</evidence>
<dbReference type="Gene3D" id="1.10.510.10">
    <property type="entry name" value="Transferase(Phosphotransferase) domain 1"/>
    <property type="match status" value="1"/>
</dbReference>
<reference evidence="1 2" key="1">
    <citation type="journal article" date="2023" name="G3 (Bethesda)">
        <title>A chromosome-length genome assembly and annotation of blackberry (Rubus argutus, cv. 'Hillquist').</title>
        <authorList>
            <person name="Bruna T."/>
            <person name="Aryal R."/>
            <person name="Dudchenko O."/>
            <person name="Sargent D.J."/>
            <person name="Mead D."/>
            <person name="Buti M."/>
            <person name="Cavallini A."/>
            <person name="Hytonen T."/>
            <person name="Andres J."/>
            <person name="Pham M."/>
            <person name="Weisz D."/>
            <person name="Mascagni F."/>
            <person name="Usai G."/>
            <person name="Natali L."/>
            <person name="Bassil N."/>
            <person name="Fernandez G.E."/>
            <person name="Lomsadze A."/>
            <person name="Armour M."/>
            <person name="Olukolu B."/>
            <person name="Poorten T."/>
            <person name="Britton C."/>
            <person name="Davik J."/>
            <person name="Ashrafi H."/>
            <person name="Aiden E.L."/>
            <person name="Borodovsky M."/>
            <person name="Worthington M."/>
        </authorList>
    </citation>
    <scope>NUCLEOTIDE SEQUENCE [LARGE SCALE GENOMIC DNA]</scope>
    <source>
        <strain evidence="1">PI 553951</strain>
    </source>
</reference>
<dbReference type="InterPro" id="IPR051564">
    <property type="entry name" value="LRR_receptor-like_kinase"/>
</dbReference>
<evidence type="ECO:0000313" key="1">
    <source>
        <dbReference type="EMBL" id="KAK9950513.1"/>
    </source>
</evidence>
<dbReference type="EMBL" id="JBEDUW010000001">
    <property type="protein sequence ID" value="KAK9950513.1"/>
    <property type="molecule type" value="Genomic_DNA"/>
</dbReference>
<proteinExistence type="predicted"/>
<name>A0AAW1YPR4_RUBAR</name>
<gene>
    <name evidence="1" type="ORF">M0R45_005999</name>
</gene>
<accession>A0AAW1YPR4</accession>
<dbReference type="PANTHER" id="PTHR48055">
    <property type="entry name" value="LEUCINE-RICH REPEAT RECEPTOR PROTEIN KINASE EMS1"/>
    <property type="match status" value="1"/>
</dbReference>
<protein>
    <submittedName>
        <fullName evidence="1">Uncharacterized protein</fullName>
    </submittedName>
</protein>